<accession>A0A853FGL0</accession>
<evidence type="ECO:0000313" key="3">
    <source>
        <dbReference type="Proteomes" id="UP000580517"/>
    </source>
</evidence>
<dbReference type="AlphaFoldDB" id="A0A853FGL0"/>
<dbReference type="OrthoDB" id="5683663at2"/>
<evidence type="ECO:0000259" key="1">
    <source>
        <dbReference type="Pfam" id="PF04536"/>
    </source>
</evidence>
<comment type="caution">
    <text evidence="2">The sequence shown here is derived from an EMBL/GenBank/DDBJ whole genome shotgun (WGS) entry which is preliminary data.</text>
</comment>
<proteinExistence type="predicted"/>
<dbReference type="InterPro" id="IPR007621">
    <property type="entry name" value="TPM_dom"/>
</dbReference>
<dbReference type="EMBL" id="JACCEW010000004">
    <property type="protein sequence ID" value="NYT37930.1"/>
    <property type="molecule type" value="Genomic_DNA"/>
</dbReference>
<feature type="domain" description="TPM" evidence="1">
    <location>
        <begin position="28"/>
        <end position="141"/>
    </location>
</feature>
<organism evidence="2 3">
    <name type="scientific">Allopusillimonas soli</name>
    <dbReference type="NCBI Taxonomy" id="659016"/>
    <lineage>
        <taxon>Bacteria</taxon>
        <taxon>Pseudomonadati</taxon>
        <taxon>Pseudomonadota</taxon>
        <taxon>Betaproteobacteria</taxon>
        <taxon>Burkholderiales</taxon>
        <taxon>Alcaligenaceae</taxon>
        <taxon>Allopusillimonas</taxon>
    </lineage>
</organism>
<sequence>MRAITKFKIVTGWASLEGQWLRRRHFNEAMLARVAKRIREAETGHAGELMLAIEASSPVHEPDSALRALEVFGRLRVWDTPGNTGVLLYLALDRRVIHIIADRGVQGADAQWAPICGRLQDRLRIRDYEAGILSAIDEIEAVLGQACPLDGETANPNDLPDRPVLL</sequence>
<dbReference type="Gene3D" id="3.10.310.50">
    <property type="match status" value="1"/>
</dbReference>
<protein>
    <submittedName>
        <fullName evidence="2">TPM domain-containing protein</fullName>
    </submittedName>
</protein>
<gene>
    <name evidence="2" type="ORF">H0A68_13670</name>
</gene>
<name>A0A853FGL0_9BURK</name>
<evidence type="ECO:0000313" key="2">
    <source>
        <dbReference type="EMBL" id="NYT37930.1"/>
    </source>
</evidence>
<dbReference type="Proteomes" id="UP000580517">
    <property type="component" value="Unassembled WGS sequence"/>
</dbReference>
<reference evidence="2 3" key="1">
    <citation type="submission" date="2020-07" db="EMBL/GenBank/DDBJ databases">
        <title>Taxonomic revisions and descriptions of new bacterial species based on genomic comparisons in the high-G+C-content subgroup of the family Alcaligenaceae.</title>
        <authorList>
            <person name="Szabo A."/>
            <person name="Felfoldi T."/>
        </authorList>
    </citation>
    <scope>NUCLEOTIDE SEQUENCE [LARGE SCALE GENOMIC DNA]</scope>
    <source>
        <strain evidence="2 3">DSM 25264</strain>
    </source>
</reference>
<dbReference type="RefSeq" id="WP_129969882.1">
    <property type="nucleotide sequence ID" value="NZ_JACCEW010000004.1"/>
</dbReference>
<keyword evidence="3" id="KW-1185">Reference proteome</keyword>
<dbReference type="Pfam" id="PF04536">
    <property type="entry name" value="TPM_phosphatase"/>
    <property type="match status" value="1"/>
</dbReference>